<accession>A0A7W7EVW5</accession>
<dbReference type="InterPro" id="IPR021719">
    <property type="entry name" value="Prot_inh_I78"/>
</dbReference>
<dbReference type="PANTHER" id="PTHR39600">
    <property type="entry name" value="PEPTIDASE INHIBITOR I78 FAMILY PROTEIN"/>
    <property type="match status" value="1"/>
</dbReference>
<proteinExistence type="predicted"/>
<feature type="chain" id="PRO_5031262053" description="Peptidase inhibitor I78" evidence="1">
    <location>
        <begin position="24"/>
        <end position="101"/>
    </location>
</feature>
<dbReference type="PANTHER" id="PTHR39600:SF1">
    <property type="entry name" value="PEPTIDASE INHIBITOR I78 FAMILY PROTEIN"/>
    <property type="match status" value="1"/>
</dbReference>
<sequence length="101" mass="11149">MTHRILPALLPALLLTAGLSACATMPPPPEPTGPCAITEPVKMRWAGVNFKLRERDAVRRDAQARIARVLRPNEPATMDFRPDRLNIMVDDFGQITDLTCG</sequence>
<dbReference type="RefSeq" id="WP_184110438.1">
    <property type="nucleotide sequence ID" value="NZ_JACHNY010000001.1"/>
</dbReference>
<protein>
    <recommendedName>
        <fullName evidence="4">Peptidase inhibitor I78</fullName>
    </recommendedName>
</protein>
<dbReference type="AlphaFoldDB" id="A0A7W7EVW5"/>
<comment type="caution">
    <text evidence="2">The sequence shown here is derived from an EMBL/GenBank/DDBJ whole genome shotgun (WGS) entry which is preliminary data.</text>
</comment>
<dbReference type="PROSITE" id="PS51257">
    <property type="entry name" value="PROKAR_LIPOPROTEIN"/>
    <property type="match status" value="1"/>
</dbReference>
<dbReference type="Pfam" id="PF11720">
    <property type="entry name" value="Inhibitor_I78"/>
    <property type="match status" value="1"/>
</dbReference>
<dbReference type="Proteomes" id="UP000574769">
    <property type="component" value="Unassembled WGS sequence"/>
</dbReference>
<feature type="signal peptide" evidence="1">
    <location>
        <begin position="1"/>
        <end position="23"/>
    </location>
</feature>
<name>A0A7W7EVW5_9SPHN</name>
<organism evidence="2 3">
    <name type="scientific">Sphingomonas abaci</name>
    <dbReference type="NCBI Taxonomy" id="237611"/>
    <lineage>
        <taxon>Bacteria</taxon>
        <taxon>Pseudomonadati</taxon>
        <taxon>Pseudomonadota</taxon>
        <taxon>Alphaproteobacteria</taxon>
        <taxon>Sphingomonadales</taxon>
        <taxon>Sphingomonadaceae</taxon>
        <taxon>Sphingomonas</taxon>
    </lineage>
</organism>
<dbReference type="EMBL" id="JACHNY010000001">
    <property type="protein sequence ID" value="MBB4615932.1"/>
    <property type="molecule type" value="Genomic_DNA"/>
</dbReference>
<reference evidence="2 3" key="1">
    <citation type="submission" date="2020-08" db="EMBL/GenBank/DDBJ databases">
        <title>Genomic Encyclopedia of Type Strains, Phase IV (KMG-IV): sequencing the most valuable type-strain genomes for metagenomic binning, comparative biology and taxonomic classification.</title>
        <authorList>
            <person name="Goeker M."/>
        </authorList>
    </citation>
    <scope>NUCLEOTIDE SEQUENCE [LARGE SCALE GENOMIC DNA]</scope>
    <source>
        <strain evidence="2 3">DSM 15867</strain>
    </source>
</reference>
<evidence type="ECO:0000313" key="3">
    <source>
        <dbReference type="Proteomes" id="UP000574769"/>
    </source>
</evidence>
<evidence type="ECO:0000256" key="1">
    <source>
        <dbReference type="SAM" id="SignalP"/>
    </source>
</evidence>
<keyword evidence="3" id="KW-1185">Reference proteome</keyword>
<keyword evidence="1" id="KW-0732">Signal</keyword>
<evidence type="ECO:0008006" key="4">
    <source>
        <dbReference type="Google" id="ProtNLM"/>
    </source>
</evidence>
<evidence type="ECO:0000313" key="2">
    <source>
        <dbReference type="EMBL" id="MBB4615932.1"/>
    </source>
</evidence>
<gene>
    <name evidence="2" type="ORF">GGQ96_000038</name>
</gene>
<dbReference type="Gene3D" id="3.30.10.10">
    <property type="entry name" value="Trypsin Inhibitor V, subunit A"/>
    <property type="match status" value="1"/>
</dbReference>